<dbReference type="InterPro" id="IPR015943">
    <property type="entry name" value="WD40/YVTN_repeat-like_dom_sf"/>
</dbReference>
<organism evidence="3 4">
    <name type="scientific">Porites lobata</name>
    <dbReference type="NCBI Taxonomy" id="104759"/>
    <lineage>
        <taxon>Eukaryota</taxon>
        <taxon>Metazoa</taxon>
        <taxon>Cnidaria</taxon>
        <taxon>Anthozoa</taxon>
        <taxon>Hexacorallia</taxon>
        <taxon>Scleractinia</taxon>
        <taxon>Fungiina</taxon>
        <taxon>Poritidae</taxon>
        <taxon>Porites</taxon>
    </lineage>
</organism>
<feature type="non-terminal residue" evidence="3">
    <location>
        <position position="337"/>
    </location>
</feature>
<evidence type="ECO:0000313" key="3">
    <source>
        <dbReference type="EMBL" id="CAH3175655.1"/>
    </source>
</evidence>
<name>A0ABN8R8D1_9CNID</name>
<evidence type="ECO:0000313" key="4">
    <source>
        <dbReference type="Proteomes" id="UP001159405"/>
    </source>
</evidence>
<keyword evidence="2" id="KW-0732">Signal</keyword>
<dbReference type="SMART" id="SM00320">
    <property type="entry name" value="WD40"/>
    <property type="match status" value="2"/>
</dbReference>
<evidence type="ECO:0000256" key="2">
    <source>
        <dbReference type="SAM" id="SignalP"/>
    </source>
</evidence>
<dbReference type="InterPro" id="IPR001680">
    <property type="entry name" value="WD40_rpt"/>
</dbReference>
<protein>
    <submittedName>
        <fullName evidence="3">Uncharacterized protein</fullName>
    </submittedName>
</protein>
<reference evidence="3 4" key="1">
    <citation type="submission" date="2022-05" db="EMBL/GenBank/DDBJ databases">
        <authorList>
            <consortium name="Genoscope - CEA"/>
            <person name="William W."/>
        </authorList>
    </citation>
    <scope>NUCLEOTIDE SEQUENCE [LARGE SCALE GENOMIC DNA]</scope>
</reference>
<gene>
    <name evidence="3" type="ORF">PLOB_00017132</name>
</gene>
<dbReference type="Proteomes" id="UP001159405">
    <property type="component" value="Unassembled WGS sequence"/>
</dbReference>
<evidence type="ECO:0000256" key="1">
    <source>
        <dbReference type="PROSITE-ProRule" id="PRU00221"/>
    </source>
</evidence>
<feature type="repeat" description="WD" evidence="1">
    <location>
        <begin position="99"/>
        <end position="131"/>
    </location>
</feature>
<keyword evidence="1" id="KW-0853">WD repeat</keyword>
<dbReference type="InterPro" id="IPR036322">
    <property type="entry name" value="WD40_repeat_dom_sf"/>
</dbReference>
<feature type="repeat" description="WD" evidence="1">
    <location>
        <begin position="140"/>
        <end position="181"/>
    </location>
</feature>
<feature type="chain" id="PRO_5046374112" evidence="2">
    <location>
        <begin position="21"/>
        <end position="337"/>
    </location>
</feature>
<proteinExistence type="predicted"/>
<dbReference type="SUPFAM" id="SSF50978">
    <property type="entry name" value="WD40 repeat-like"/>
    <property type="match status" value="1"/>
</dbReference>
<dbReference type="Gene3D" id="2.130.10.10">
    <property type="entry name" value="YVTN repeat-like/Quinoprotein amine dehydrogenase"/>
    <property type="match status" value="1"/>
</dbReference>
<feature type="signal peptide" evidence="2">
    <location>
        <begin position="1"/>
        <end position="20"/>
    </location>
</feature>
<dbReference type="PANTHER" id="PTHR45532">
    <property type="entry name" value="WD REPEAT-CONTAINING PROTEIN 97"/>
    <property type="match status" value="1"/>
</dbReference>
<keyword evidence="4" id="KW-1185">Reference proteome</keyword>
<dbReference type="Pfam" id="PF00400">
    <property type="entry name" value="WD40"/>
    <property type="match status" value="2"/>
</dbReference>
<accession>A0ABN8R8D1</accession>
<comment type="caution">
    <text evidence="3">The sequence shown here is derived from an EMBL/GenBank/DDBJ whole genome shotgun (WGS) entry which is preliminary data.</text>
</comment>
<sequence>MSKQLSVIIFTVSFISGVYNETTNEIITGGVGNMTCWSFRLWGKVSTSAESFECLPATSIISILCLEDTPSRSQRCFAVNHNDVIVYNLLNGSCEGHLKELHPREITTALFFNPLKYLVTGAKDGTIKVWDDKGNIKIIFVGHLKSVNTLAVYPFGTYIMSGSSDCTIRVWSLDTADEVDRISTKEPVFGLGTIVGKNDLLVCTCSDAAVRLLSPGSGECITTMLLPSMSIIADVAYAAAENLLFTLLSDGRILKASTLTNPCKLLQEWDMKTNPDGKSLPSLCSCLCLYEYVVEDELGGDSWGDLMTILKSKKRAEELESKGQTNAYDRTLLLGGC</sequence>
<dbReference type="PANTHER" id="PTHR45532:SF1">
    <property type="entry name" value="WD REPEAT-CONTAINING PROTEIN 97"/>
    <property type="match status" value="1"/>
</dbReference>
<dbReference type="PROSITE" id="PS50294">
    <property type="entry name" value="WD_REPEATS_REGION"/>
    <property type="match status" value="2"/>
</dbReference>
<dbReference type="PROSITE" id="PS50082">
    <property type="entry name" value="WD_REPEATS_2"/>
    <property type="match status" value="2"/>
</dbReference>
<dbReference type="EMBL" id="CALNXK010000203">
    <property type="protein sequence ID" value="CAH3175655.1"/>
    <property type="molecule type" value="Genomic_DNA"/>
</dbReference>